<evidence type="ECO:0000256" key="2">
    <source>
        <dbReference type="ARBA" id="ARBA00022946"/>
    </source>
</evidence>
<dbReference type="InterPro" id="IPR024621">
    <property type="entry name" value="Mba1"/>
</dbReference>
<evidence type="ECO:0000256" key="1">
    <source>
        <dbReference type="ARBA" id="ARBA00004173"/>
    </source>
</evidence>
<dbReference type="GO" id="GO:0005743">
    <property type="term" value="C:mitochondrial inner membrane"/>
    <property type="evidence" value="ECO:0007669"/>
    <property type="project" value="InterPro"/>
</dbReference>
<evidence type="ECO:0000256" key="3">
    <source>
        <dbReference type="ARBA" id="ARBA00023128"/>
    </source>
</evidence>
<reference evidence="4 5" key="1">
    <citation type="journal article" date="2018" name="Nat. Ecol. Evol.">
        <title>Pezizomycetes genomes reveal the molecular basis of ectomycorrhizal truffle lifestyle.</title>
        <authorList>
            <person name="Murat C."/>
            <person name="Payen T."/>
            <person name="Noel B."/>
            <person name="Kuo A."/>
            <person name="Morin E."/>
            <person name="Chen J."/>
            <person name="Kohler A."/>
            <person name="Krizsan K."/>
            <person name="Balestrini R."/>
            <person name="Da Silva C."/>
            <person name="Montanini B."/>
            <person name="Hainaut M."/>
            <person name="Levati E."/>
            <person name="Barry K.W."/>
            <person name="Belfiori B."/>
            <person name="Cichocki N."/>
            <person name="Clum A."/>
            <person name="Dockter R.B."/>
            <person name="Fauchery L."/>
            <person name="Guy J."/>
            <person name="Iotti M."/>
            <person name="Le Tacon F."/>
            <person name="Lindquist E.A."/>
            <person name="Lipzen A."/>
            <person name="Malagnac F."/>
            <person name="Mello A."/>
            <person name="Molinier V."/>
            <person name="Miyauchi S."/>
            <person name="Poulain J."/>
            <person name="Riccioni C."/>
            <person name="Rubini A."/>
            <person name="Sitrit Y."/>
            <person name="Splivallo R."/>
            <person name="Traeger S."/>
            <person name="Wang M."/>
            <person name="Zifcakova L."/>
            <person name="Wipf D."/>
            <person name="Zambonelli A."/>
            <person name="Paolocci F."/>
            <person name="Nowrousian M."/>
            <person name="Ottonello S."/>
            <person name="Baldrian P."/>
            <person name="Spatafora J.W."/>
            <person name="Henrissat B."/>
            <person name="Nagy L.G."/>
            <person name="Aury J.M."/>
            <person name="Wincker P."/>
            <person name="Grigoriev I.V."/>
            <person name="Bonfante P."/>
            <person name="Martin F.M."/>
        </authorList>
    </citation>
    <scope>NUCLEOTIDE SEQUENCE [LARGE SCALE GENOMIC DNA]</scope>
    <source>
        <strain evidence="4 5">120613-1</strain>
    </source>
</reference>
<accession>A0A3N4IYR0</accession>
<name>A0A3N4IYR0_9PEZI</name>
<dbReference type="InterPro" id="IPR051975">
    <property type="entry name" value="mtLSU_mL45"/>
</dbReference>
<keyword evidence="2" id="KW-0809">Transit peptide</keyword>
<dbReference type="AlphaFoldDB" id="A0A3N4IYR0"/>
<evidence type="ECO:0000313" key="4">
    <source>
        <dbReference type="EMBL" id="RPA91016.1"/>
    </source>
</evidence>
<dbReference type="Pfam" id="PF07961">
    <property type="entry name" value="MBA1"/>
    <property type="match status" value="1"/>
</dbReference>
<dbReference type="EMBL" id="ML120507">
    <property type="protein sequence ID" value="RPA91016.1"/>
    <property type="molecule type" value="Genomic_DNA"/>
</dbReference>
<protein>
    <recommendedName>
        <fullName evidence="6">Tim44-like domain-containing protein</fullName>
    </recommendedName>
</protein>
<keyword evidence="5" id="KW-1185">Reference proteome</keyword>
<sequence length="280" mass="31862">MFHSLTRAPLPPFTLFRSPVNANANANIQVRYKSLGKGLKFAPPPPKPQQSVRLAAQVGQEAADIGLLVDTFIMPTGKNLPSLFTAPRERLQLERRRIRQRLADLRDMLVFRYTTSHPIRAFQARKFGPALHNRMYTAFALGDINTLRSICSDGLLSSFRKRLSVRPSNVRMEWRLLRMLSRPRVVSSKAHHYAGVGLNRRQAVVRLHSLQSLEKVTLGKLGEVLSKEGGEEKEVVEYLVIEKKYDKGVESAWSVWGTTEETTMEKLKKMDEQKRLLGLM</sequence>
<dbReference type="PANTHER" id="PTHR28554">
    <property type="entry name" value="39S RIBOSOMAL PROTEIN L45, MITOCHONDRIAL"/>
    <property type="match status" value="1"/>
</dbReference>
<proteinExistence type="predicted"/>
<dbReference type="OrthoDB" id="19619at2759"/>
<gene>
    <name evidence="4" type="ORF">L873DRAFT_1820143</name>
</gene>
<dbReference type="GO" id="GO:0032979">
    <property type="term" value="P:protein insertion into mitochondrial inner membrane from matrix"/>
    <property type="evidence" value="ECO:0007669"/>
    <property type="project" value="InterPro"/>
</dbReference>
<dbReference type="STRING" id="1336337.A0A3N4IYR0"/>
<dbReference type="Gene3D" id="3.10.450.240">
    <property type="match status" value="1"/>
</dbReference>
<evidence type="ECO:0008006" key="6">
    <source>
        <dbReference type="Google" id="ProtNLM"/>
    </source>
</evidence>
<dbReference type="PANTHER" id="PTHR28554:SF1">
    <property type="entry name" value="LARGE RIBOSOMAL SUBUNIT PROTEIN ML45"/>
    <property type="match status" value="1"/>
</dbReference>
<evidence type="ECO:0000313" key="5">
    <source>
        <dbReference type="Proteomes" id="UP000276215"/>
    </source>
</evidence>
<dbReference type="Proteomes" id="UP000276215">
    <property type="component" value="Unassembled WGS sequence"/>
</dbReference>
<organism evidence="4 5">
    <name type="scientific">Choiromyces venosus 120613-1</name>
    <dbReference type="NCBI Taxonomy" id="1336337"/>
    <lineage>
        <taxon>Eukaryota</taxon>
        <taxon>Fungi</taxon>
        <taxon>Dikarya</taxon>
        <taxon>Ascomycota</taxon>
        <taxon>Pezizomycotina</taxon>
        <taxon>Pezizomycetes</taxon>
        <taxon>Pezizales</taxon>
        <taxon>Tuberaceae</taxon>
        <taxon>Choiromyces</taxon>
    </lineage>
</organism>
<comment type="subcellular location">
    <subcellularLocation>
        <location evidence="1">Mitochondrion</location>
    </subcellularLocation>
</comment>
<keyword evidence="3" id="KW-0496">Mitochondrion</keyword>